<dbReference type="Proteomes" id="UP000289784">
    <property type="component" value="Unassembled WGS sequence"/>
</dbReference>
<name>A0A4Q1K080_9GAMM</name>
<accession>A0A4Q1K080</accession>
<dbReference type="EMBL" id="SAWZ01000002">
    <property type="protein sequence ID" value="RXR07367.1"/>
    <property type="molecule type" value="Genomic_DNA"/>
</dbReference>
<comment type="caution">
    <text evidence="2">The sequence shown here is derived from an EMBL/GenBank/DDBJ whole genome shotgun (WGS) entry which is preliminary data.</text>
</comment>
<gene>
    <name evidence="2" type="ORF">EPA99_05475</name>
</gene>
<keyword evidence="3" id="KW-1185">Reference proteome</keyword>
<sequence length="411" mass="44562">MLVTIAFIVIAVVAGLVWLVTLESSARRGYHQAKVDELDLASAQRGYAQARQDWLSAAHDPALGASLRRDLLERAVFLQDRIDQLQGRAHGPAARDTRRQALMAEAAVLQPATPDRKAAYRQEPKAPAPAAALDQVPKPAAVAPAQPSSAPQAQQAQQAQQAPSLSVMELAMGEGGGGIEAEAEQAPLPERYFIALRSAEVRHSAEKAEREAQEKPLNVLEGLLPVLRAQIRSDYRLGGRADAPYIAGQVARLAILSDCVDKAYHRPNGRKNRTEHYGRMMAELFANGPDFGIDDLLRNPEPTDILTWPLAESGEPPMLSFEAWREQFRLAAEELLMALPSDSEVSRQAEPSDLAPLRQAFGAGLDPAQEGRVFAMRQVHQGVVQAFARVEPEARPVVRGFAPCAGTPTVG</sequence>
<evidence type="ECO:0000313" key="2">
    <source>
        <dbReference type="EMBL" id="RXR07367.1"/>
    </source>
</evidence>
<evidence type="ECO:0000256" key="1">
    <source>
        <dbReference type="SAM" id="MobiDB-lite"/>
    </source>
</evidence>
<proteinExistence type="predicted"/>
<feature type="compositionally biased region" description="Basic and acidic residues" evidence="1">
    <location>
        <begin position="114"/>
        <end position="124"/>
    </location>
</feature>
<protein>
    <submittedName>
        <fullName evidence="2">Uncharacterized protein</fullName>
    </submittedName>
</protein>
<reference evidence="2 3" key="1">
    <citation type="submission" date="2019-01" db="EMBL/GenBank/DDBJ databases">
        <title>Pseudoxanthomonas composti sp. nov., isolated from compost.</title>
        <authorList>
            <person name="Yang G."/>
        </authorList>
    </citation>
    <scope>NUCLEOTIDE SEQUENCE [LARGE SCALE GENOMIC DNA]</scope>
    <source>
        <strain evidence="2 3">GSS15</strain>
    </source>
</reference>
<dbReference type="AlphaFoldDB" id="A0A4Q1K080"/>
<evidence type="ECO:0000313" key="3">
    <source>
        <dbReference type="Proteomes" id="UP000289784"/>
    </source>
</evidence>
<feature type="region of interest" description="Disordered" evidence="1">
    <location>
        <begin position="113"/>
        <end position="164"/>
    </location>
</feature>
<organism evidence="2 3">
    <name type="scientific">Pseudoxanthomonas composti</name>
    <dbReference type="NCBI Taxonomy" id="2137479"/>
    <lineage>
        <taxon>Bacteria</taxon>
        <taxon>Pseudomonadati</taxon>
        <taxon>Pseudomonadota</taxon>
        <taxon>Gammaproteobacteria</taxon>
        <taxon>Lysobacterales</taxon>
        <taxon>Lysobacteraceae</taxon>
        <taxon>Pseudoxanthomonas</taxon>
    </lineage>
</organism>
<feature type="compositionally biased region" description="Low complexity" evidence="1">
    <location>
        <begin position="135"/>
        <end position="164"/>
    </location>
</feature>
<dbReference type="RefSeq" id="WP_129470181.1">
    <property type="nucleotide sequence ID" value="NZ_SAWZ01000002.1"/>
</dbReference>